<dbReference type="RefSeq" id="WP_215580047.1">
    <property type="nucleotide sequence ID" value="NZ_CP073754.1"/>
</dbReference>
<proteinExistence type="predicted"/>
<dbReference type="Proteomes" id="UP000676649">
    <property type="component" value="Chromosome"/>
</dbReference>
<accession>A0A975MLA7</accession>
<dbReference type="Pfam" id="PF10117">
    <property type="entry name" value="McrBC"/>
    <property type="match status" value="1"/>
</dbReference>
<dbReference type="InterPro" id="IPR019292">
    <property type="entry name" value="McrC"/>
</dbReference>
<evidence type="ECO:0000313" key="2">
    <source>
        <dbReference type="Proteomes" id="UP000676649"/>
    </source>
</evidence>
<name>A0A975MLA7_9GAMM</name>
<dbReference type="EMBL" id="CP073754">
    <property type="protein sequence ID" value="QWF69689.1"/>
    <property type="molecule type" value="Genomic_DNA"/>
</dbReference>
<gene>
    <name evidence="1" type="ORF">KEF85_09905</name>
</gene>
<dbReference type="KEGG" id="mpad:KEF85_09905"/>
<dbReference type="GO" id="GO:0009307">
    <property type="term" value="P:DNA restriction-modification system"/>
    <property type="evidence" value="ECO:0007669"/>
    <property type="project" value="InterPro"/>
</dbReference>
<organism evidence="1 2">
    <name type="scientific">Methylomonas paludis</name>
    <dbReference type="NCBI Taxonomy" id="1173101"/>
    <lineage>
        <taxon>Bacteria</taxon>
        <taxon>Pseudomonadati</taxon>
        <taxon>Pseudomonadota</taxon>
        <taxon>Gammaproteobacteria</taxon>
        <taxon>Methylococcales</taxon>
        <taxon>Methylococcaceae</taxon>
        <taxon>Methylomonas</taxon>
    </lineage>
</organism>
<sequence>MEDKVAAGGLMSRLNRIPIKNIYYLLCYAWNELEQGELLDLDKLPSTELVDLFAFVLCEGLNHLVKRGLEQDYVRRIDEISGVRGRIDLLVTVSHFLPQHGRAACTFDELSVNTLPNQIIKTTLSHLLSTENLDKELRAKVNAKHRDLHGINEIVLSPALFQRVQLRANNRFYRFLLNVCELINGSWLVEEQTGIYRFREFRDDERAMASVFERFLFNFINLEVQEWKGKARKELIKWNASALESSDLQLIPMMVTDISLKSDKQYVIIDAKYYRDAVQSRYGSEKFRSGHLYQLLSYLANAKSDSGRKVQGMLIYPQVNRRLRERFEILGFDVRVNTVDLNNDWQVLKSEIIEMFQPAAV</sequence>
<dbReference type="AlphaFoldDB" id="A0A975MLA7"/>
<dbReference type="PIRSF" id="PIRSF003109">
    <property type="entry name" value="McrC"/>
    <property type="match status" value="1"/>
</dbReference>
<reference evidence="1" key="1">
    <citation type="submission" date="2021-04" db="EMBL/GenBank/DDBJ databases">
        <title>Draft genome sequence data of methanotrophic Methylovulum sp. strain S1L and Methylomonas sp. strain S2AM isolated from boreal lake water columns.</title>
        <authorList>
            <person name="Rissanen A.J."/>
            <person name="Mangayil R."/>
            <person name="Svenning M.M."/>
            <person name="Khanongnuch R."/>
        </authorList>
    </citation>
    <scope>NUCLEOTIDE SEQUENCE</scope>
    <source>
        <strain evidence="1">S2AM</strain>
    </source>
</reference>
<evidence type="ECO:0008006" key="3">
    <source>
        <dbReference type="Google" id="ProtNLM"/>
    </source>
</evidence>
<dbReference type="InterPro" id="IPR014407">
    <property type="entry name" value="McrC_bac"/>
</dbReference>
<evidence type="ECO:0000313" key="1">
    <source>
        <dbReference type="EMBL" id="QWF69689.1"/>
    </source>
</evidence>
<dbReference type="PANTHER" id="PTHR38733:SF1">
    <property type="entry name" value="TYPE IV METHYL-DIRECTED RESTRICTION ENZYME ECOKMCRBC"/>
    <property type="match status" value="1"/>
</dbReference>
<protein>
    <recommendedName>
        <fullName evidence="3">5-methylcytosine-specific restriction endonuclease system specificity protein McrC</fullName>
    </recommendedName>
</protein>
<dbReference type="REBASE" id="510282">
    <property type="entry name" value="MpaS2AMMcrBCP"/>
</dbReference>
<keyword evidence="2" id="KW-1185">Reference proteome</keyword>
<dbReference type="PANTHER" id="PTHR38733">
    <property type="entry name" value="PROTEIN MCRC"/>
    <property type="match status" value="1"/>
</dbReference>